<feature type="region of interest" description="Disordered" evidence="3">
    <location>
        <begin position="568"/>
        <end position="606"/>
    </location>
</feature>
<gene>
    <name evidence="6" type="ORF">OMED0930_LOCUS549</name>
</gene>
<dbReference type="CDD" id="cd12438">
    <property type="entry name" value="RRM_CNOT4"/>
    <property type="match status" value="1"/>
</dbReference>
<dbReference type="Pfam" id="PF00076">
    <property type="entry name" value="RRM_1"/>
    <property type="match status" value="1"/>
</dbReference>
<dbReference type="InterPro" id="IPR039780">
    <property type="entry name" value="Mot2"/>
</dbReference>
<evidence type="ECO:0000259" key="5">
    <source>
        <dbReference type="PROSITE" id="PS50102"/>
    </source>
</evidence>
<dbReference type="Gene3D" id="3.30.40.10">
    <property type="entry name" value="Zinc/RING finger domain, C3HC4 (zinc finger)"/>
    <property type="match status" value="1"/>
</dbReference>
<accession>A0A6T5Y095</accession>
<proteinExistence type="predicted"/>
<dbReference type="InterPro" id="IPR000504">
    <property type="entry name" value="RRM_dom"/>
</dbReference>
<dbReference type="GO" id="GO:0008270">
    <property type="term" value="F:zinc ion binding"/>
    <property type="evidence" value="ECO:0007669"/>
    <property type="project" value="UniProtKB-KW"/>
</dbReference>
<reference evidence="6" key="1">
    <citation type="submission" date="2021-01" db="EMBL/GenBank/DDBJ databases">
        <authorList>
            <person name="Corre E."/>
            <person name="Pelletier E."/>
            <person name="Niang G."/>
            <person name="Scheremetjew M."/>
            <person name="Finn R."/>
            <person name="Kale V."/>
            <person name="Holt S."/>
            <person name="Cochrane G."/>
            <person name="Meng A."/>
            <person name="Brown T."/>
            <person name="Cohen L."/>
        </authorList>
    </citation>
    <scope>NUCLEOTIDE SEQUENCE</scope>
    <source>
        <strain evidence="6">Clade-D-RCC1621</strain>
    </source>
</reference>
<dbReference type="InterPro" id="IPR012677">
    <property type="entry name" value="Nucleotide-bd_a/b_plait_sf"/>
</dbReference>
<keyword evidence="2" id="KW-0694">RNA-binding</keyword>
<dbReference type="AlphaFoldDB" id="A0A6T5Y095"/>
<evidence type="ECO:0000259" key="4">
    <source>
        <dbReference type="PROSITE" id="PS50089"/>
    </source>
</evidence>
<feature type="region of interest" description="Disordered" evidence="3">
    <location>
        <begin position="75"/>
        <end position="102"/>
    </location>
</feature>
<dbReference type="InterPro" id="IPR034261">
    <property type="entry name" value="CNOT4_RRM"/>
</dbReference>
<keyword evidence="1" id="KW-0479">Metal-binding</keyword>
<dbReference type="GO" id="GO:0003723">
    <property type="term" value="F:RNA binding"/>
    <property type="evidence" value="ECO:0007669"/>
    <property type="project" value="UniProtKB-UniRule"/>
</dbReference>
<evidence type="ECO:0008006" key="7">
    <source>
        <dbReference type="Google" id="ProtNLM"/>
    </source>
</evidence>
<dbReference type="PROSITE" id="PS50089">
    <property type="entry name" value="ZF_RING_2"/>
    <property type="match status" value="1"/>
</dbReference>
<feature type="compositionally biased region" description="Pro residues" evidence="3">
    <location>
        <begin position="427"/>
        <end position="436"/>
    </location>
</feature>
<dbReference type="CDD" id="cd16618">
    <property type="entry name" value="mRING-HC-C4C4_CNOT4"/>
    <property type="match status" value="1"/>
</dbReference>
<dbReference type="SUPFAM" id="SSF54928">
    <property type="entry name" value="RNA-binding domain, RBD"/>
    <property type="match status" value="1"/>
</dbReference>
<dbReference type="InterPro" id="IPR035979">
    <property type="entry name" value="RBD_domain_sf"/>
</dbReference>
<dbReference type="EMBL" id="HBFO01000795">
    <property type="protein sequence ID" value="CAD8809456.1"/>
    <property type="molecule type" value="Transcribed_RNA"/>
</dbReference>
<protein>
    <recommendedName>
        <fullName evidence="7">RING-type domain-containing protein</fullName>
    </recommendedName>
</protein>
<dbReference type="GO" id="GO:0004842">
    <property type="term" value="F:ubiquitin-protein transferase activity"/>
    <property type="evidence" value="ECO:0007669"/>
    <property type="project" value="InterPro"/>
</dbReference>
<dbReference type="SMART" id="SM00361">
    <property type="entry name" value="RRM_1"/>
    <property type="match status" value="1"/>
</dbReference>
<dbReference type="PANTHER" id="PTHR12603">
    <property type="entry name" value="CCR4-NOT TRANSCRIPTION COMPLEX RELATED"/>
    <property type="match status" value="1"/>
</dbReference>
<feature type="compositionally biased region" description="Pro residues" evidence="3">
    <location>
        <begin position="281"/>
        <end position="302"/>
    </location>
</feature>
<dbReference type="PRINTS" id="PR01217">
    <property type="entry name" value="PRICHEXTENSN"/>
</dbReference>
<evidence type="ECO:0000313" key="6">
    <source>
        <dbReference type="EMBL" id="CAD8809456.1"/>
    </source>
</evidence>
<feature type="domain" description="RING-type" evidence="4">
    <location>
        <begin position="17"/>
        <end position="65"/>
    </location>
</feature>
<sequence length="606" mass="63924">MAEDDKYGEYAEACELCPLCCNEMDATDRRFRPCRCGYQICAWCWHQLMELAAKDDGKGRCPACRTEYDEDSISFDAPPAEELNQTKKKKDGTRVGVGATGPKSNVGIQPRKHLQNVRVIQRNLVYVVGLSTECCKEDVLRKNEFFGKYGEILKLQVSVNRQGSSSYAGKDAENTGSAYVTFYEEEDAMQCIQHIDGTPLDGRVLRACFGTTKYCNAFLKYQPCNNPDCLYLHDIGHDNDSFTKEEMLAHYGTKHQSFQEATRAISGGGLERSPSLSSIPAPNPVRVPAPRLPTPAPPAGPPPSSAIGVGVPVATAWPSLGSSNSKPRALLAVPPIVPRTPAPPPMSVAQSMSMGPAKVVTIPAKGVTIPAPRVPAPRNAGVCPVRPMASGVGTGWGQSNPALGVFGGPPSPGRPSADSATPAAAQPAPPTTPPPASSEAPKATTKNGFVLPQPRKIVNVASSSSQTDDDAALSQTQCPTGEAGDAFPDALFTDAFNSSLDFDPSAVLRRHAGAATPDARVEQPRASRFGFALEAQSPGQCPVAYGDIEVAKNGESLLRALLPGANIRVSTSPAQGTSQYSRNSSEGSGSSVPAPRRGPPPGFGGK</sequence>
<dbReference type="InterPro" id="IPR039515">
    <property type="entry name" value="NOT4_mRING-HC-C4C4"/>
</dbReference>
<feature type="region of interest" description="Disordered" evidence="3">
    <location>
        <begin position="266"/>
        <end position="302"/>
    </location>
</feature>
<dbReference type="InterPro" id="IPR001841">
    <property type="entry name" value="Znf_RING"/>
</dbReference>
<feature type="compositionally biased region" description="Low complexity" evidence="3">
    <location>
        <begin position="415"/>
        <end position="426"/>
    </location>
</feature>
<dbReference type="PROSITE" id="PS50102">
    <property type="entry name" value="RRM"/>
    <property type="match status" value="1"/>
</dbReference>
<dbReference type="SMART" id="SM00360">
    <property type="entry name" value="RRM"/>
    <property type="match status" value="1"/>
</dbReference>
<feature type="compositionally biased region" description="Polar residues" evidence="3">
    <location>
        <begin position="568"/>
        <end position="577"/>
    </location>
</feature>
<feature type="compositionally biased region" description="Pro residues" evidence="3">
    <location>
        <begin position="596"/>
        <end position="606"/>
    </location>
</feature>
<name>A0A6T5Y095_9CHLO</name>
<dbReference type="Gene3D" id="3.30.70.330">
    <property type="match status" value="1"/>
</dbReference>
<evidence type="ECO:0000256" key="1">
    <source>
        <dbReference type="PROSITE-ProRule" id="PRU00175"/>
    </source>
</evidence>
<dbReference type="PANTHER" id="PTHR12603:SF0">
    <property type="entry name" value="CCR4-NOT TRANSCRIPTION COMPLEX SUBUNIT 4"/>
    <property type="match status" value="1"/>
</dbReference>
<feature type="compositionally biased region" description="Low complexity" evidence="3">
    <location>
        <begin position="578"/>
        <end position="595"/>
    </location>
</feature>
<dbReference type="InterPro" id="IPR013083">
    <property type="entry name" value="Znf_RING/FYVE/PHD"/>
</dbReference>
<dbReference type="InterPro" id="IPR003954">
    <property type="entry name" value="RRM_euk-type"/>
</dbReference>
<organism evidence="6">
    <name type="scientific">Ostreococcus mediterraneus</name>
    <dbReference type="NCBI Taxonomy" id="1486918"/>
    <lineage>
        <taxon>Eukaryota</taxon>
        <taxon>Viridiplantae</taxon>
        <taxon>Chlorophyta</taxon>
        <taxon>Mamiellophyceae</taxon>
        <taxon>Mamiellales</taxon>
        <taxon>Bathycoccaceae</taxon>
        <taxon>Ostreococcus</taxon>
    </lineage>
</organism>
<keyword evidence="1" id="KW-0862">Zinc</keyword>
<feature type="region of interest" description="Disordered" evidence="3">
    <location>
        <begin position="393"/>
        <end position="485"/>
    </location>
</feature>
<feature type="domain" description="RRM" evidence="5">
    <location>
        <begin position="123"/>
        <end position="212"/>
    </location>
</feature>
<dbReference type="Pfam" id="PF14570">
    <property type="entry name" value="zf-RING_4"/>
    <property type="match status" value="1"/>
</dbReference>
<dbReference type="GO" id="GO:0016567">
    <property type="term" value="P:protein ubiquitination"/>
    <property type="evidence" value="ECO:0007669"/>
    <property type="project" value="TreeGrafter"/>
</dbReference>
<keyword evidence="1" id="KW-0863">Zinc-finger</keyword>
<dbReference type="SUPFAM" id="SSF57850">
    <property type="entry name" value="RING/U-box"/>
    <property type="match status" value="1"/>
</dbReference>
<dbReference type="GO" id="GO:0030014">
    <property type="term" value="C:CCR4-NOT complex"/>
    <property type="evidence" value="ECO:0007669"/>
    <property type="project" value="InterPro"/>
</dbReference>
<evidence type="ECO:0000256" key="3">
    <source>
        <dbReference type="SAM" id="MobiDB-lite"/>
    </source>
</evidence>
<evidence type="ECO:0000256" key="2">
    <source>
        <dbReference type="PROSITE-ProRule" id="PRU00176"/>
    </source>
</evidence>